<evidence type="ECO:0000313" key="2">
    <source>
        <dbReference type="EMBL" id="QNP60010.1"/>
    </source>
</evidence>
<dbReference type="EMBL" id="CP060790">
    <property type="protein sequence ID" value="QNP60010.1"/>
    <property type="molecule type" value="Genomic_DNA"/>
</dbReference>
<dbReference type="KEGG" id="amon:H9L24_03430"/>
<organism evidence="2 3">
    <name type="scientific">Paenacidovorax monticola</name>
    <dbReference type="NCBI Taxonomy" id="1926868"/>
    <lineage>
        <taxon>Bacteria</taxon>
        <taxon>Pseudomonadati</taxon>
        <taxon>Pseudomonadota</taxon>
        <taxon>Betaproteobacteria</taxon>
        <taxon>Burkholderiales</taxon>
        <taxon>Comamonadaceae</taxon>
        <taxon>Paenacidovorax</taxon>
    </lineage>
</organism>
<name>A0A7H0HHJ4_9BURK</name>
<protein>
    <submittedName>
        <fullName evidence="2">Uncharacterized protein</fullName>
    </submittedName>
</protein>
<gene>
    <name evidence="2" type="ORF">H9L24_03430</name>
</gene>
<sequence>MTRLLSMLLLLAASAASQAATAPANAADLMIERVPFGSGMQNAAGPENAQPVADFGVWHAPQYMPGYPTAATIWPRVVLVQCKGGTCDGYAITPNMGFGEYLFFKPVDK</sequence>
<dbReference type="AlphaFoldDB" id="A0A7H0HHJ4"/>
<reference evidence="2 3" key="1">
    <citation type="submission" date="2020-08" db="EMBL/GenBank/DDBJ databases">
        <title>Genome sequence of Acidovorax monticola KACC 19171T.</title>
        <authorList>
            <person name="Hyun D.-W."/>
            <person name="Bae J.-W."/>
        </authorList>
    </citation>
    <scope>NUCLEOTIDE SEQUENCE [LARGE SCALE GENOMIC DNA]</scope>
    <source>
        <strain evidence="2 3">KACC 19171</strain>
    </source>
</reference>
<accession>A0A7H0HHJ4</accession>
<keyword evidence="3" id="KW-1185">Reference proteome</keyword>
<keyword evidence="1" id="KW-0732">Signal</keyword>
<evidence type="ECO:0000313" key="3">
    <source>
        <dbReference type="Proteomes" id="UP000516057"/>
    </source>
</evidence>
<proteinExistence type="predicted"/>
<dbReference type="Proteomes" id="UP000516057">
    <property type="component" value="Chromosome"/>
</dbReference>
<evidence type="ECO:0000256" key="1">
    <source>
        <dbReference type="SAM" id="SignalP"/>
    </source>
</evidence>
<feature type="signal peptide" evidence="1">
    <location>
        <begin position="1"/>
        <end position="19"/>
    </location>
</feature>
<feature type="chain" id="PRO_5028994314" evidence="1">
    <location>
        <begin position="20"/>
        <end position="109"/>
    </location>
</feature>